<feature type="signal peptide" evidence="2">
    <location>
        <begin position="1"/>
        <end position="23"/>
    </location>
</feature>
<feature type="region of interest" description="Disordered" evidence="1">
    <location>
        <begin position="30"/>
        <end position="98"/>
    </location>
</feature>
<dbReference type="RefSeq" id="WP_276093646.1">
    <property type="nucleotide sequence ID" value="NZ_JARJBC010000007.1"/>
</dbReference>
<dbReference type="Proteomes" id="UP001216579">
    <property type="component" value="Unassembled WGS sequence"/>
</dbReference>
<dbReference type="PROSITE" id="PS51257">
    <property type="entry name" value="PROKAR_LIPOPROTEIN"/>
    <property type="match status" value="1"/>
</dbReference>
<evidence type="ECO:0000256" key="2">
    <source>
        <dbReference type="SAM" id="SignalP"/>
    </source>
</evidence>
<accession>A0ABT5ZK31</accession>
<feature type="chain" id="PRO_5045958203" description="DUF3558 domain-containing protein" evidence="2">
    <location>
        <begin position="24"/>
        <end position="219"/>
    </location>
</feature>
<feature type="compositionally biased region" description="Polar residues" evidence="1">
    <location>
        <begin position="48"/>
        <end position="68"/>
    </location>
</feature>
<proteinExistence type="predicted"/>
<evidence type="ECO:0008006" key="5">
    <source>
        <dbReference type="Google" id="ProtNLM"/>
    </source>
</evidence>
<keyword evidence="4" id="KW-1185">Reference proteome</keyword>
<evidence type="ECO:0000313" key="4">
    <source>
        <dbReference type="Proteomes" id="UP001216579"/>
    </source>
</evidence>
<feature type="compositionally biased region" description="Low complexity" evidence="1">
    <location>
        <begin position="30"/>
        <end position="47"/>
    </location>
</feature>
<comment type="caution">
    <text evidence="3">The sequence shown here is derived from an EMBL/GenBank/DDBJ whole genome shotgun (WGS) entry which is preliminary data.</text>
</comment>
<dbReference type="EMBL" id="JARJBC010000007">
    <property type="protein sequence ID" value="MDF3290192.1"/>
    <property type="molecule type" value="Genomic_DNA"/>
</dbReference>
<protein>
    <recommendedName>
        <fullName evidence="5">DUF3558 domain-containing protein</fullName>
    </recommendedName>
</protein>
<evidence type="ECO:0000256" key="1">
    <source>
        <dbReference type="SAM" id="MobiDB-lite"/>
    </source>
</evidence>
<reference evidence="3 4" key="1">
    <citation type="submission" date="2023-03" db="EMBL/GenBank/DDBJ databases">
        <title>Draft genome sequence of Streptomyces sp. RB6PN23 isolated from peat swamp forest in Thailand.</title>
        <authorList>
            <person name="Klaysubun C."/>
            <person name="Duangmal K."/>
        </authorList>
    </citation>
    <scope>NUCLEOTIDE SEQUENCE [LARGE SCALE GENOMIC DNA]</scope>
    <source>
        <strain evidence="3 4">RB6PN23</strain>
    </source>
</reference>
<organism evidence="3 4">
    <name type="scientific">Streptomyces silvisoli</name>
    <dbReference type="NCBI Taxonomy" id="3034235"/>
    <lineage>
        <taxon>Bacteria</taxon>
        <taxon>Bacillati</taxon>
        <taxon>Actinomycetota</taxon>
        <taxon>Actinomycetes</taxon>
        <taxon>Kitasatosporales</taxon>
        <taxon>Streptomycetaceae</taxon>
        <taxon>Streptomyces</taxon>
    </lineage>
</organism>
<sequence length="219" mass="21916">MRTRAARWGLSTAVLVAAGLALTACGPNDATSAAGSSTSSSAPTSSAQPGTQSTAKGSQGSAHGTPSGTPKKHGVRCTDQINYAGDPRSNAEINSIGEQTGYCPPVSASGGSGVANAGDHRTVVGRLGYLAPGKLIVKPQGGGTDQAFLVSNATQILGAAAICSDNTEGRVTIGHDGYGTSKCTVDQLETAAKTNSVTVRLTMNPKSGGAETVEEKYHP</sequence>
<keyword evidence="2" id="KW-0732">Signal</keyword>
<evidence type="ECO:0000313" key="3">
    <source>
        <dbReference type="EMBL" id="MDF3290192.1"/>
    </source>
</evidence>
<name>A0ABT5ZK31_9ACTN</name>
<gene>
    <name evidence="3" type="ORF">P3G67_13235</name>
</gene>